<evidence type="ECO:0000259" key="4">
    <source>
        <dbReference type="Pfam" id="PF24883"/>
    </source>
</evidence>
<dbReference type="PROSITE" id="PS50088">
    <property type="entry name" value="ANK_REPEAT"/>
    <property type="match status" value="1"/>
</dbReference>
<dbReference type="InterPro" id="IPR027417">
    <property type="entry name" value="P-loop_NTPase"/>
</dbReference>
<dbReference type="SUPFAM" id="SSF48403">
    <property type="entry name" value="Ankyrin repeat"/>
    <property type="match status" value="1"/>
</dbReference>
<keyword evidence="6" id="KW-1185">Reference proteome</keyword>
<gene>
    <name evidence="5" type="ORF">EKO27_g1241</name>
</gene>
<evidence type="ECO:0000256" key="3">
    <source>
        <dbReference type="SAM" id="MobiDB-lite"/>
    </source>
</evidence>
<sequence>MEALATIEALGQFAEVLSKTSQVLQFFISLRDAPQEIRTAKDEIASHLTLLQTVQSLVQCDGQNATHFAGLAEPNGPLEQAKKVANELQHLLGVDPSNRGPREGCGALIERLAKLVIEDVTWPLKQEKIREIRRQLETHKASINMSLTAALVRICTNLNQAGTSRADEISNLIRVINEKLSSETIVVRELGILLTPILDIHQDRKRQQEPETCKWVSREEDFRNWLEHNTNPRFICIHGIPGAGKTVLASSIIETTAKKCHSCGYSFYYCLYSRKIDETVPFIRWVLRQLCKQKQNLILPKIEEAYERETPLSVDDLLDCLEQVSLMYDNGVYIIVDAVDESKNREKFLKVLSRIGTDERFRKVSLLITSREEADIMGPIRQLGTSCTCISMSNRNVREDLKRYVHEQLIKIPIFNRLDDAAFLNEVELILTSKANGMFRWAVCQLDVLKRKKDRGGIRNALEKLPSDLFETYERILMDIPPTEQEFARTALALVCSDTAEIPSGEVLTAACLYGVPFGEIGQFTVHSLKESCGSLVSLSELNRPPSTCFNRDQEGPQKFHRCSLAHYTVKEYLFSTTVAKGKAAFFALSDQDVGNIYLKVIFTGLKIVLKSLTPNSPHFLCLPDTHRAIKSILAQFPTWLQLWNWATAPPAHPSTGLLVNLAVLDWKDLASEYLKSDAFHNLSRKEKTRIWTEDFQLKNRERETLLGYCLQELQLNFLRMFVRHGASFEYETEALYTAMKVLQGKNRAYETLEFLLRSGVDPNPTPSTSSPEEGRGFAFTPLQLAVYMLEHEWVELLLEEGADVNMIGTLNGVIPSSFDDPDPESEEARTMQEILQLPTLEICSQAQPTWINKPGTNAESIRRSVKELLKRYGAKEPVEDDVMEVDSETHNRVESETIDLSMISDDSTRL</sequence>
<evidence type="ECO:0000313" key="6">
    <source>
        <dbReference type="Proteomes" id="UP000286045"/>
    </source>
</evidence>
<dbReference type="Gene3D" id="3.40.50.300">
    <property type="entry name" value="P-loop containing nucleotide triphosphate hydrolases"/>
    <property type="match status" value="1"/>
</dbReference>
<dbReference type="Proteomes" id="UP000286045">
    <property type="component" value="Unassembled WGS sequence"/>
</dbReference>
<keyword evidence="2" id="KW-0040">ANK repeat</keyword>
<dbReference type="AlphaFoldDB" id="A0A439DHG0"/>
<evidence type="ECO:0000313" key="5">
    <source>
        <dbReference type="EMBL" id="RWA13845.1"/>
    </source>
</evidence>
<name>A0A439DHG0_9PEZI</name>
<feature type="domain" description="Nephrocystin 3-like N-terminal" evidence="4">
    <location>
        <begin position="211"/>
        <end position="371"/>
    </location>
</feature>
<dbReference type="PROSITE" id="PS50297">
    <property type="entry name" value="ANK_REP_REGION"/>
    <property type="match status" value="1"/>
</dbReference>
<feature type="region of interest" description="Disordered" evidence="3">
    <location>
        <begin position="886"/>
        <end position="911"/>
    </location>
</feature>
<dbReference type="STRING" id="363999.A0A439DHG0"/>
<proteinExistence type="predicted"/>
<dbReference type="SUPFAM" id="SSF52540">
    <property type="entry name" value="P-loop containing nucleoside triphosphate hydrolases"/>
    <property type="match status" value="1"/>
</dbReference>
<dbReference type="InterPro" id="IPR002110">
    <property type="entry name" value="Ankyrin_rpt"/>
</dbReference>
<dbReference type="InterPro" id="IPR036770">
    <property type="entry name" value="Ankyrin_rpt-contain_sf"/>
</dbReference>
<accession>A0A439DHG0</accession>
<dbReference type="Gene3D" id="1.25.40.20">
    <property type="entry name" value="Ankyrin repeat-containing domain"/>
    <property type="match status" value="1"/>
</dbReference>
<dbReference type="InterPro" id="IPR056884">
    <property type="entry name" value="NPHP3-like_N"/>
</dbReference>
<dbReference type="Pfam" id="PF24883">
    <property type="entry name" value="NPHP3_N"/>
    <property type="match status" value="1"/>
</dbReference>
<dbReference type="PANTHER" id="PTHR10039">
    <property type="entry name" value="AMELOGENIN"/>
    <property type="match status" value="1"/>
</dbReference>
<comment type="caution">
    <text evidence="5">The sequence shown here is derived from an EMBL/GenBank/DDBJ whole genome shotgun (WGS) entry which is preliminary data.</text>
</comment>
<dbReference type="Pfam" id="PF00023">
    <property type="entry name" value="Ank"/>
    <property type="match status" value="1"/>
</dbReference>
<dbReference type="PANTHER" id="PTHR10039:SF16">
    <property type="entry name" value="GPI INOSITOL-DEACYLASE"/>
    <property type="match status" value="1"/>
</dbReference>
<evidence type="ECO:0000256" key="2">
    <source>
        <dbReference type="PROSITE-ProRule" id="PRU00023"/>
    </source>
</evidence>
<feature type="repeat" description="ANK" evidence="2">
    <location>
        <begin position="778"/>
        <end position="810"/>
    </location>
</feature>
<dbReference type="SMART" id="SM00248">
    <property type="entry name" value="ANK"/>
    <property type="match status" value="2"/>
</dbReference>
<evidence type="ECO:0000256" key="1">
    <source>
        <dbReference type="ARBA" id="ARBA00022737"/>
    </source>
</evidence>
<organism evidence="5 6">
    <name type="scientific">Xylaria grammica</name>
    <dbReference type="NCBI Taxonomy" id="363999"/>
    <lineage>
        <taxon>Eukaryota</taxon>
        <taxon>Fungi</taxon>
        <taxon>Dikarya</taxon>
        <taxon>Ascomycota</taxon>
        <taxon>Pezizomycotina</taxon>
        <taxon>Sordariomycetes</taxon>
        <taxon>Xylariomycetidae</taxon>
        <taxon>Xylariales</taxon>
        <taxon>Xylariaceae</taxon>
        <taxon>Xylaria</taxon>
    </lineage>
</organism>
<keyword evidence="1" id="KW-0677">Repeat</keyword>
<reference evidence="5 6" key="1">
    <citation type="submission" date="2018-12" db="EMBL/GenBank/DDBJ databases">
        <title>Draft genome sequence of Xylaria grammica IHI A82.</title>
        <authorList>
            <person name="Buettner E."/>
            <person name="Kellner H."/>
        </authorList>
    </citation>
    <scope>NUCLEOTIDE SEQUENCE [LARGE SCALE GENOMIC DNA]</scope>
    <source>
        <strain evidence="5 6">IHI A82</strain>
    </source>
</reference>
<dbReference type="EMBL" id="RYZI01000018">
    <property type="protein sequence ID" value="RWA13845.1"/>
    <property type="molecule type" value="Genomic_DNA"/>
</dbReference>
<protein>
    <recommendedName>
        <fullName evidence="4">Nephrocystin 3-like N-terminal domain-containing protein</fullName>
    </recommendedName>
</protein>